<dbReference type="AlphaFoldDB" id="A0A9J6EQ53"/>
<protein>
    <submittedName>
        <fullName evidence="2">Uncharacterized protein</fullName>
    </submittedName>
</protein>
<reference evidence="2" key="1">
    <citation type="journal article" date="2020" name="Cell">
        <title>Large-Scale Comparative Analyses of Tick Genomes Elucidate Their Genetic Diversity and Vector Capacities.</title>
        <authorList>
            <consortium name="Tick Genome and Microbiome Consortium (TIGMIC)"/>
            <person name="Jia N."/>
            <person name="Wang J."/>
            <person name="Shi W."/>
            <person name="Du L."/>
            <person name="Sun Y."/>
            <person name="Zhan W."/>
            <person name="Jiang J.F."/>
            <person name="Wang Q."/>
            <person name="Zhang B."/>
            <person name="Ji P."/>
            <person name="Bell-Sakyi L."/>
            <person name="Cui X.M."/>
            <person name="Yuan T.T."/>
            <person name="Jiang B.G."/>
            <person name="Yang W.F."/>
            <person name="Lam T.T."/>
            <person name="Chang Q.C."/>
            <person name="Ding S.J."/>
            <person name="Wang X.J."/>
            <person name="Zhu J.G."/>
            <person name="Ruan X.D."/>
            <person name="Zhao L."/>
            <person name="Wei J.T."/>
            <person name="Ye R.Z."/>
            <person name="Que T.C."/>
            <person name="Du C.H."/>
            <person name="Zhou Y.H."/>
            <person name="Cheng J.X."/>
            <person name="Dai P.F."/>
            <person name="Guo W.B."/>
            <person name="Han X.H."/>
            <person name="Huang E.J."/>
            <person name="Li L.F."/>
            <person name="Wei W."/>
            <person name="Gao Y.C."/>
            <person name="Liu J.Z."/>
            <person name="Shao H.Z."/>
            <person name="Wang X."/>
            <person name="Wang C.C."/>
            <person name="Yang T.C."/>
            <person name="Huo Q.B."/>
            <person name="Li W."/>
            <person name="Chen H.Y."/>
            <person name="Chen S.E."/>
            <person name="Zhou L.G."/>
            <person name="Ni X.B."/>
            <person name="Tian J.H."/>
            <person name="Sheng Y."/>
            <person name="Liu T."/>
            <person name="Pan Y.S."/>
            <person name="Xia L.Y."/>
            <person name="Li J."/>
            <person name="Zhao F."/>
            <person name="Cao W.C."/>
        </authorList>
    </citation>
    <scope>NUCLEOTIDE SEQUENCE</scope>
    <source>
        <strain evidence="2">Rmic-2018</strain>
    </source>
</reference>
<gene>
    <name evidence="2" type="ORF">HPB51_000775</name>
</gene>
<dbReference type="Gene3D" id="3.80.10.10">
    <property type="entry name" value="Ribonuclease Inhibitor"/>
    <property type="match status" value="1"/>
</dbReference>
<evidence type="ECO:0000313" key="3">
    <source>
        <dbReference type="Proteomes" id="UP000821866"/>
    </source>
</evidence>
<dbReference type="VEuPathDB" id="VectorBase:LOC119180265"/>
<name>A0A9J6EQ53_RHIMP</name>
<reference evidence="2" key="2">
    <citation type="submission" date="2021-09" db="EMBL/GenBank/DDBJ databases">
        <authorList>
            <person name="Jia N."/>
            <person name="Wang J."/>
            <person name="Shi W."/>
            <person name="Du L."/>
            <person name="Sun Y."/>
            <person name="Zhan W."/>
            <person name="Jiang J."/>
            <person name="Wang Q."/>
            <person name="Zhang B."/>
            <person name="Ji P."/>
            <person name="Sakyi L.B."/>
            <person name="Cui X."/>
            <person name="Yuan T."/>
            <person name="Jiang B."/>
            <person name="Yang W."/>
            <person name="Lam T.T.-Y."/>
            <person name="Chang Q."/>
            <person name="Ding S."/>
            <person name="Wang X."/>
            <person name="Zhu J."/>
            <person name="Ruan X."/>
            <person name="Zhao L."/>
            <person name="Wei J."/>
            <person name="Que T."/>
            <person name="Du C."/>
            <person name="Cheng J."/>
            <person name="Dai P."/>
            <person name="Han X."/>
            <person name="Huang E."/>
            <person name="Gao Y."/>
            <person name="Liu J."/>
            <person name="Shao H."/>
            <person name="Ye R."/>
            <person name="Li L."/>
            <person name="Wei W."/>
            <person name="Wang X."/>
            <person name="Wang C."/>
            <person name="Huo Q."/>
            <person name="Li W."/>
            <person name="Guo W."/>
            <person name="Chen H."/>
            <person name="Chen S."/>
            <person name="Zhou L."/>
            <person name="Zhou L."/>
            <person name="Ni X."/>
            <person name="Tian J."/>
            <person name="Zhou Y."/>
            <person name="Sheng Y."/>
            <person name="Liu T."/>
            <person name="Pan Y."/>
            <person name="Xia L."/>
            <person name="Li J."/>
            <person name="Zhao F."/>
            <person name="Cao W."/>
        </authorList>
    </citation>
    <scope>NUCLEOTIDE SEQUENCE</scope>
    <source>
        <strain evidence="2">Rmic-2018</strain>
        <tissue evidence="2">Larvae</tissue>
    </source>
</reference>
<organism evidence="2 3">
    <name type="scientific">Rhipicephalus microplus</name>
    <name type="common">Cattle tick</name>
    <name type="synonym">Boophilus microplus</name>
    <dbReference type="NCBI Taxonomy" id="6941"/>
    <lineage>
        <taxon>Eukaryota</taxon>
        <taxon>Metazoa</taxon>
        <taxon>Ecdysozoa</taxon>
        <taxon>Arthropoda</taxon>
        <taxon>Chelicerata</taxon>
        <taxon>Arachnida</taxon>
        <taxon>Acari</taxon>
        <taxon>Parasitiformes</taxon>
        <taxon>Ixodida</taxon>
        <taxon>Ixodoidea</taxon>
        <taxon>Ixodidae</taxon>
        <taxon>Rhipicephalinae</taxon>
        <taxon>Rhipicephalus</taxon>
        <taxon>Boophilus</taxon>
    </lineage>
</organism>
<proteinExistence type="predicted"/>
<dbReference type="InterPro" id="IPR032675">
    <property type="entry name" value="LRR_dom_sf"/>
</dbReference>
<sequence>MPKRAPLKTLDGPRIEPSAQTADPVMSKSCITGTILNYRSPCTGGEGRLCHIFRDLPIWNEYFTRVNLALREFSAGELSLVETRCPQLLSCPRFDLVEREWRHEAATLLHQLLTQHRCLVSVELNEHMLSGSPEPIAQICDALSSGTTLRKLTLSLPFRPSWICPWYHARPVYDGCMSPHHFDTYSEGPYTRLDHSFLKGFADFLAITRSLTTLDISQLPLLESNAGDIFRRLKGNTTVTTLSVNTLILSPYVSRNDVGFADYMLENRTLQSLSVTALAEHARRDFTWLIGALFTRNTLSELNMIQFRLNMEMHKLIASHLERIRH</sequence>
<dbReference type="Proteomes" id="UP000821866">
    <property type="component" value="Chromosome 10"/>
</dbReference>
<dbReference type="SUPFAM" id="SSF52047">
    <property type="entry name" value="RNI-like"/>
    <property type="match status" value="1"/>
</dbReference>
<accession>A0A9J6EQ53</accession>
<evidence type="ECO:0000256" key="1">
    <source>
        <dbReference type="SAM" id="MobiDB-lite"/>
    </source>
</evidence>
<keyword evidence="3" id="KW-1185">Reference proteome</keyword>
<comment type="caution">
    <text evidence="2">The sequence shown here is derived from an EMBL/GenBank/DDBJ whole genome shotgun (WGS) entry which is preliminary data.</text>
</comment>
<evidence type="ECO:0000313" key="2">
    <source>
        <dbReference type="EMBL" id="KAH8036510.1"/>
    </source>
</evidence>
<dbReference type="EMBL" id="JABSTU010000002">
    <property type="protein sequence ID" value="KAH8036510.1"/>
    <property type="molecule type" value="Genomic_DNA"/>
</dbReference>
<feature type="region of interest" description="Disordered" evidence="1">
    <location>
        <begin position="1"/>
        <end position="20"/>
    </location>
</feature>